<evidence type="ECO:0000256" key="5">
    <source>
        <dbReference type="ARBA" id="ARBA00022989"/>
    </source>
</evidence>
<organism evidence="10 11">
    <name type="scientific">Oerskovia jenensis</name>
    <dbReference type="NCBI Taxonomy" id="162169"/>
    <lineage>
        <taxon>Bacteria</taxon>
        <taxon>Bacillati</taxon>
        <taxon>Actinomycetota</taxon>
        <taxon>Actinomycetes</taxon>
        <taxon>Micrococcales</taxon>
        <taxon>Cellulomonadaceae</taxon>
        <taxon>Oerskovia</taxon>
    </lineage>
</organism>
<reference evidence="10 11" key="1">
    <citation type="submission" date="2021-01" db="EMBL/GenBank/DDBJ databases">
        <title>Sequencing the genomes of 1000 actinobacteria strains.</title>
        <authorList>
            <person name="Klenk H.-P."/>
        </authorList>
    </citation>
    <scope>NUCLEOTIDE SEQUENCE [LARGE SCALE GENOMIC DNA]</scope>
    <source>
        <strain evidence="10 11">DSM 46000</strain>
    </source>
</reference>
<evidence type="ECO:0000256" key="8">
    <source>
        <dbReference type="SAM" id="MobiDB-lite"/>
    </source>
</evidence>
<feature type="transmembrane region" description="Helical" evidence="7">
    <location>
        <begin position="71"/>
        <end position="89"/>
    </location>
</feature>
<dbReference type="SUPFAM" id="SSF161098">
    <property type="entry name" value="MetI-like"/>
    <property type="match status" value="1"/>
</dbReference>
<feature type="region of interest" description="Disordered" evidence="8">
    <location>
        <begin position="1"/>
        <end position="54"/>
    </location>
</feature>
<dbReference type="PANTHER" id="PTHR43163">
    <property type="entry name" value="DIPEPTIDE TRANSPORT SYSTEM PERMEASE PROTEIN DPPB-RELATED"/>
    <property type="match status" value="1"/>
</dbReference>
<keyword evidence="2 7" id="KW-0813">Transport</keyword>
<evidence type="ECO:0000313" key="10">
    <source>
        <dbReference type="EMBL" id="MBM7478711.1"/>
    </source>
</evidence>
<dbReference type="InterPro" id="IPR035906">
    <property type="entry name" value="MetI-like_sf"/>
</dbReference>
<dbReference type="InterPro" id="IPR000515">
    <property type="entry name" value="MetI-like"/>
</dbReference>
<protein>
    <submittedName>
        <fullName evidence="10">Peptide/nickel transport system permease protein</fullName>
    </submittedName>
</protein>
<evidence type="ECO:0000256" key="1">
    <source>
        <dbReference type="ARBA" id="ARBA00004651"/>
    </source>
</evidence>
<dbReference type="PROSITE" id="PS50928">
    <property type="entry name" value="ABC_TM1"/>
    <property type="match status" value="1"/>
</dbReference>
<dbReference type="Gene3D" id="1.10.3720.10">
    <property type="entry name" value="MetI-like"/>
    <property type="match status" value="1"/>
</dbReference>
<evidence type="ECO:0000256" key="4">
    <source>
        <dbReference type="ARBA" id="ARBA00022692"/>
    </source>
</evidence>
<evidence type="ECO:0000256" key="7">
    <source>
        <dbReference type="RuleBase" id="RU363032"/>
    </source>
</evidence>
<feature type="transmembrane region" description="Helical" evidence="7">
    <location>
        <begin position="247"/>
        <end position="267"/>
    </location>
</feature>
<evidence type="ECO:0000259" key="9">
    <source>
        <dbReference type="PROSITE" id="PS50928"/>
    </source>
</evidence>
<keyword evidence="11" id="KW-1185">Reference proteome</keyword>
<dbReference type="EMBL" id="JAFBBO010000001">
    <property type="protein sequence ID" value="MBM7478711.1"/>
    <property type="molecule type" value="Genomic_DNA"/>
</dbReference>
<keyword evidence="4 7" id="KW-0812">Transmembrane</keyword>
<gene>
    <name evidence="10" type="ORF">JOD49_001631</name>
</gene>
<comment type="similarity">
    <text evidence="7">Belongs to the binding-protein-dependent transport system permease family.</text>
</comment>
<sequence>MVVAPVLDAGPVTTVQAGRGERSAGRPGQDAGQAGTVPDGASRPAPDDAPSVRDLRRGRHRDVWVMVGRRLLFIVPVTAAVSAGLFAAAKYSPFDPLVGYLGTRYMTTTEADKAVISEQLGFDRPWYSTYWGWVRDLFGGDLGLSRSFHQPVAQVVGERLPWTLLLAGAALALAIVVALALGIAAGVRSGGILDRGVTALCVVVQGLPPFVLSLAAIAVFALGLGWLPAAGLTDAGADPTAGGVLRHLVLPVVVLAVAQVPWLLLAVRESVVTSKGEDFVAGAVSRGIPTRAVTRRHIVPTSLAPFVNIVGVRLPELVVGAVLVEEVFSWPGVAGAIVTSARDLDMALLAFLTIGTTVVVMLGSLLADVVVALMDPRVSTDG</sequence>
<proteinExistence type="inferred from homology"/>
<dbReference type="Pfam" id="PF00528">
    <property type="entry name" value="BPD_transp_1"/>
    <property type="match status" value="1"/>
</dbReference>
<evidence type="ECO:0000313" key="11">
    <source>
        <dbReference type="Proteomes" id="UP000698059"/>
    </source>
</evidence>
<evidence type="ECO:0000256" key="2">
    <source>
        <dbReference type="ARBA" id="ARBA00022448"/>
    </source>
</evidence>
<feature type="domain" description="ABC transmembrane type-1" evidence="9">
    <location>
        <begin position="160"/>
        <end position="367"/>
    </location>
</feature>
<accession>A0ABS2LE76</accession>
<evidence type="ECO:0000256" key="3">
    <source>
        <dbReference type="ARBA" id="ARBA00022475"/>
    </source>
</evidence>
<comment type="caution">
    <text evidence="10">The sequence shown here is derived from an EMBL/GenBank/DDBJ whole genome shotgun (WGS) entry which is preliminary data.</text>
</comment>
<dbReference type="CDD" id="cd06261">
    <property type="entry name" value="TM_PBP2"/>
    <property type="match status" value="1"/>
</dbReference>
<dbReference type="Proteomes" id="UP000698059">
    <property type="component" value="Unassembled WGS sequence"/>
</dbReference>
<evidence type="ECO:0000256" key="6">
    <source>
        <dbReference type="ARBA" id="ARBA00023136"/>
    </source>
</evidence>
<feature type="transmembrane region" description="Helical" evidence="7">
    <location>
        <begin position="164"/>
        <end position="187"/>
    </location>
</feature>
<comment type="subcellular location">
    <subcellularLocation>
        <location evidence="1 7">Cell membrane</location>
        <topology evidence="1 7">Multi-pass membrane protein</topology>
    </subcellularLocation>
</comment>
<dbReference type="PANTHER" id="PTHR43163:SF9">
    <property type="entry name" value="ABC TRANSPORTER PERMEASE PROTEIN"/>
    <property type="match status" value="1"/>
</dbReference>
<keyword evidence="3" id="KW-1003">Cell membrane</keyword>
<keyword evidence="5 7" id="KW-1133">Transmembrane helix</keyword>
<feature type="transmembrane region" description="Helical" evidence="7">
    <location>
        <begin position="199"/>
        <end position="227"/>
    </location>
</feature>
<name>A0ABS2LE76_9CELL</name>
<feature type="transmembrane region" description="Helical" evidence="7">
    <location>
        <begin position="348"/>
        <end position="374"/>
    </location>
</feature>
<keyword evidence="6 7" id="KW-0472">Membrane</keyword>